<dbReference type="EMBL" id="JYDQ01000073">
    <property type="protein sequence ID" value="KRY16711.1"/>
    <property type="molecule type" value="Genomic_DNA"/>
</dbReference>
<proteinExistence type="predicted"/>
<sequence length="397" mass="44870">MPLSGRNGSSGKRVTDREKAGICGRVFGVRIGGGVHNSRQCFNTELLLEECGSGLPLLVRVGCSSRKRHDCEYIRPNDWYKDRRWDSQHWIGNGVHTVIRWWTYIGQSGLRVYNNWEVMDREMAGIAGRRGVGEDSKLIIRGKCFEQSDGWRNMKRIDCDRFWLGAKPYDTLKGDGGYSSLSNWCKDWRCGSQVSVCAKGDWAGIPQKGMPLLKIMETVVITYIIEEVCWMCRPERGRRQVQMDEYLMEGLAWKYGEQVCNTELRLERCRSGVSLLLPDGWGSRIWTLCEWMLDRGWAIDHCECIWEREGIEGIIIGVCIGCGSQNWVGGGGVGGGVNTLIRRWKYGSQLWVRAGGVIRECIPHGLGGGVVMDGVAKMNIIEKECWMDGLNTTLNPL</sequence>
<gene>
    <name evidence="1" type="ORF">T12_10475</name>
</gene>
<evidence type="ECO:0000313" key="1">
    <source>
        <dbReference type="EMBL" id="KRY16711.1"/>
    </source>
</evidence>
<reference evidence="1 2" key="1">
    <citation type="submission" date="2015-01" db="EMBL/GenBank/DDBJ databases">
        <title>Evolution of Trichinella species and genotypes.</title>
        <authorList>
            <person name="Korhonen P.K."/>
            <person name="Edoardo P."/>
            <person name="Giuseppe L.R."/>
            <person name="Gasser R.B."/>
        </authorList>
    </citation>
    <scope>NUCLEOTIDE SEQUENCE [LARGE SCALE GENOMIC DNA]</scope>
    <source>
        <strain evidence="1">ISS2496</strain>
    </source>
</reference>
<dbReference type="Proteomes" id="UP000054783">
    <property type="component" value="Unassembled WGS sequence"/>
</dbReference>
<organism evidence="1 2">
    <name type="scientific">Trichinella patagoniensis</name>
    <dbReference type="NCBI Taxonomy" id="990121"/>
    <lineage>
        <taxon>Eukaryota</taxon>
        <taxon>Metazoa</taxon>
        <taxon>Ecdysozoa</taxon>
        <taxon>Nematoda</taxon>
        <taxon>Enoplea</taxon>
        <taxon>Dorylaimia</taxon>
        <taxon>Trichinellida</taxon>
        <taxon>Trichinellidae</taxon>
        <taxon>Trichinella</taxon>
    </lineage>
</organism>
<accession>A0A0V0ZVG9</accession>
<protein>
    <submittedName>
        <fullName evidence="1">Uncharacterized protein</fullName>
    </submittedName>
</protein>
<dbReference type="OrthoDB" id="5930523at2759"/>
<comment type="caution">
    <text evidence="1">The sequence shown here is derived from an EMBL/GenBank/DDBJ whole genome shotgun (WGS) entry which is preliminary data.</text>
</comment>
<name>A0A0V0ZVG9_9BILA</name>
<keyword evidence="2" id="KW-1185">Reference proteome</keyword>
<evidence type="ECO:0000313" key="2">
    <source>
        <dbReference type="Proteomes" id="UP000054783"/>
    </source>
</evidence>
<dbReference type="AlphaFoldDB" id="A0A0V0ZVG9"/>